<feature type="domain" description="Nitrile hydratase beta subunit" evidence="7">
    <location>
        <begin position="126"/>
        <end position="219"/>
    </location>
</feature>
<protein>
    <recommendedName>
        <fullName evidence="5">Nitrile hydratase subunit beta</fullName>
        <shortName evidence="5">NHase</shortName>
        <ecNumber evidence="5">4.2.1.84</ecNumber>
    </recommendedName>
</protein>
<feature type="region of interest" description="Disordered" evidence="6">
    <location>
        <begin position="1"/>
        <end position="24"/>
    </location>
</feature>
<reference evidence="10" key="1">
    <citation type="journal article" date="2019" name="Int. J. Syst. Evol. Microbiol.">
        <title>The Global Catalogue of Microorganisms (GCM) 10K type strain sequencing project: providing services to taxonomists for standard genome sequencing and annotation.</title>
        <authorList>
            <consortium name="The Broad Institute Genomics Platform"/>
            <consortium name="The Broad Institute Genome Sequencing Center for Infectious Disease"/>
            <person name="Wu L."/>
            <person name="Ma J."/>
        </authorList>
    </citation>
    <scope>NUCLEOTIDE SEQUENCE [LARGE SCALE GENOMIC DNA]</scope>
    <source>
        <strain evidence="10">CCM 7043</strain>
    </source>
</reference>
<comment type="function">
    <text evidence="1 5">NHase catalyzes the hydration of various nitrile compounds to the corresponding amides.</text>
</comment>
<feature type="region of interest" description="Disordered" evidence="6">
    <location>
        <begin position="102"/>
        <end position="127"/>
    </location>
</feature>
<evidence type="ECO:0000259" key="7">
    <source>
        <dbReference type="Pfam" id="PF02211"/>
    </source>
</evidence>
<evidence type="ECO:0000259" key="8">
    <source>
        <dbReference type="Pfam" id="PF21006"/>
    </source>
</evidence>
<comment type="similarity">
    <text evidence="2 5">Belongs to the nitrile hydratase subunit beta family.</text>
</comment>
<sequence length="221" mass="24208">MDGIADMGGTPGWGPTHPPGRDEPVFAEPWQGRAFALALLSQGVSGFNVDAFRHAVERLNRSAYLDQGYFGRWLNAAELMLTDSAILAPGAIDARARNLRGEHVEEPPIPRPAKPDYTPTAPGSLRPVDTPPAFAVGERVRAKNISPAGHTRLAGYVRGHTGTVQLIQPSALLPDTHAHFRGENPQYVYTVRFDSHELWGDDAEPFDVTIELFESYLEKTT</sequence>
<dbReference type="SUPFAM" id="SSF50090">
    <property type="entry name" value="Electron transport accessory proteins"/>
    <property type="match status" value="1"/>
</dbReference>
<evidence type="ECO:0000313" key="10">
    <source>
        <dbReference type="Proteomes" id="UP001597114"/>
    </source>
</evidence>
<gene>
    <name evidence="9" type="primary">nthB</name>
    <name evidence="9" type="ORF">ACFSJD_39335</name>
</gene>
<dbReference type="InterPro" id="IPR008990">
    <property type="entry name" value="Elect_transpt_acc-like_dom_sf"/>
</dbReference>
<dbReference type="NCBIfam" id="TIGR03888">
    <property type="entry name" value="nitrile_beta"/>
    <property type="match status" value="1"/>
</dbReference>
<evidence type="ECO:0000256" key="4">
    <source>
        <dbReference type="ARBA" id="ARBA00044877"/>
    </source>
</evidence>
<dbReference type="InterPro" id="IPR024690">
    <property type="entry name" value="CN_hydtase_beta_dom_C"/>
</dbReference>
<dbReference type="GO" id="GO:0018822">
    <property type="term" value="F:nitrile hydratase activity"/>
    <property type="evidence" value="ECO:0007669"/>
    <property type="project" value="UniProtKB-EC"/>
</dbReference>
<evidence type="ECO:0000256" key="2">
    <source>
        <dbReference type="ARBA" id="ARBA00009098"/>
    </source>
</evidence>
<evidence type="ECO:0000313" key="9">
    <source>
        <dbReference type="EMBL" id="MFD1523592.1"/>
    </source>
</evidence>
<proteinExistence type="inferred from homology"/>
<feature type="domain" description="Nitrile hydratase beta subunit-like N-terminal" evidence="8">
    <location>
        <begin position="1"/>
        <end position="105"/>
    </location>
</feature>
<organism evidence="9 10">
    <name type="scientific">Pseudonocardia yunnanensis</name>
    <dbReference type="NCBI Taxonomy" id="58107"/>
    <lineage>
        <taxon>Bacteria</taxon>
        <taxon>Bacillati</taxon>
        <taxon>Actinomycetota</taxon>
        <taxon>Actinomycetes</taxon>
        <taxon>Pseudonocardiales</taxon>
        <taxon>Pseudonocardiaceae</taxon>
        <taxon>Pseudonocardia</taxon>
    </lineage>
</organism>
<dbReference type="InterPro" id="IPR049054">
    <property type="entry name" value="CN_hydtase_beta-like_N"/>
</dbReference>
<accession>A0ABW4F9H1</accession>
<dbReference type="EMBL" id="JBHUCO010000068">
    <property type="protein sequence ID" value="MFD1523592.1"/>
    <property type="molecule type" value="Genomic_DNA"/>
</dbReference>
<dbReference type="PIRSF" id="PIRSF001427">
    <property type="entry name" value="NHase_beta"/>
    <property type="match status" value="1"/>
</dbReference>
<dbReference type="Pfam" id="PF02211">
    <property type="entry name" value="NHase_beta_C"/>
    <property type="match status" value="1"/>
</dbReference>
<keyword evidence="3 5" id="KW-0456">Lyase</keyword>
<dbReference type="EC" id="4.2.1.84" evidence="5"/>
<dbReference type="Pfam" id="PF21006">
    <property type="entry name" value="NHase_beta_N"/>
    <property type="match status" value="1"/>
</dbReference>
<dbReference type="RefSeq" id="WP_344722941.1">
    <property type="nucleotide sequence ID" value="NZ_BAAAUS010000016.1"/>
</dbReference>
<keyword evidence="10" id="KW-1185">Reference proteome</keyword>
<evidence type="ECO:0000256" key="3">
    <source>
        <dbReference type="ARBA" id="ARBA00023239"/>
    </source>
</evidence>
<dbReference type="InterPro" id="IPR042262">
    <property type="entry name" value="CN_hydtase_beta_C"/>
</dbReference>
<dbReference type="Gene3D" id="2.30.30.50">
    <property type="match status" value="1"/>
</dbReference>
<evidence type="ECO:0000256" key="6">
    <source>
        <dbReference type="SAM" id="MobiDB-lite"/>
    </source>
</evidence>
<evidence type="ECO:0000256" key="5">
    <source>
        <dbReference type="PIRNR" id="PIRNR001427"/>
    </source>
</evidence>
<name>A0ABW4F9H1_9PSEU</name>
<dbReference type="Proteomes" id="UP001597114">
    <property type="component" value="Unassembled WGS sequence"/>
</dbReference>
<comment type="catalytic activity">
    <reaction evidence="4 5">
        <text>an aliphatic primary amide = an aliphatic nitrile + H2O</text>
        <dbReference type="Rhea" id="RHEA:12673"/>
        <dbReference type="ChEBI" id="CHEBI:15377"/>
        <dbReference type="ChEBI" id="CHEBI:65285"/>
        <dbReference type="ChEBI" id="CHEBI:80291"/>
        <dbReference type="EC" id="4.2.1.84"/>
    </reaction>
</comment>
<dbReference type="InterPro" id="IPR003168">
    <property type="entry name" value="Nitrile_hydratase_bsu"/>
</dbReference>
<comment type="caution">
    <text evidence="9">The sequence shown here is derived from an EMBL/GenBank/DDBJ whole genome shotgun (WGS) entry which is preliminary data.</text>
</comment>
<dbReference type="Gene3D" id="1.10.472.20">
    <property type="entry name" value="Nitrile hydratase, beta subunit"/>
    <property type="match status" value="1"/>
</dbReference>
<evidence type="ECO:0000256" key="1">
    <source>
        <dbReference type="ARBA" id="ARBA00004042"/>
    </source>
</evidence>